<dbReference type="PANTHER" id="PTHR21359:SF1">
    <property type="entry name" value="DUF5577 DOMAIN-CONTAINING PROTEIN"/>
    <property type="match status" value="1"/>
</dbReference>
<dbReference type="GO" id="GO:0005634">
    <property type="term" value="C:nucleus"/>
    <property type="evidence" value="ECO:0007669"/>
    <property type="project" value="TreeGrafter"/>
</dbReference>
<dbReference type="Pfam" id="PF18017">
    <property type="entry name" value="SAM_4"/>
    <property type="match status" value="1"/>
</dbReference>
<dbReference type="Proteomes" id="UP001152320">
    <property type="component" value="Chromosome 3"/>
</dbReference>
<dbReference type="InterPro" id="IPR040772">
    <property type="entry name" value="C19orf47_SAM"/>
</dbReference>
<dbReference type="PROSITE" id="PS50105">
    <property type="entry name" value="SAM_DOMAIN"/>
    <property type="match status" value="1"/>
</dbReference>
<evidence type="ECO:0000256" key="1">
    <source>
        <dbReference type="SAM" id="MobiDB-lite"/>
    </source>
</evidence>
<feature type="compositionally biased region" description="Polar residues" evidence="1">
    <location>
        <begin position="445"/>
        <end position="456"/>
    </location>
</feature>
<dbReference type="InterPro" id="IPR041477">
    <property type="entry name" value="DUF5577"/>
</dbReference>
<dbReference type="AlphaFoldDB" id="A0A9Q1CG71"/>
<comment type="caution">
    <text evidence="3">The sequence shown here is derived from an EMBL/GenBank/DDBJ whole genome shotgun (WGS) entry which is preliminary data.</text>
</comment>
<organism evidence="3 4">
    <name type="scientific">Holothuria leucospilota</name>
    <name type="common">Black long sea cucumber</name>
    <name type="synonym">Mertensiothuria leucospilota</name>
    <dbReference type="NCBI Taxonomy" id="206669"/>
    <lineage>
        <taxon>Eukaryota</taxon>
        <taxon>Metazoa</taxon>
        <taxon>Echinodermata</taxon>
        <taxon>Eleutherozoa</taxon>
        <taxon>Echinozoa</taxon>
        <taxon>Holothuroidea</taxon>
        <taxon>Aspidochirotacea</taxon>
        <taxon>Aspidochirotida</taxon>
        <taxon>Holothuriidae</taxon>
        <taxon>Holothuria</taxon>
    </lineage>
</organism>
<keyword evidence="4" id="KW-1185">Reference proteome</keyword>
<evidence type="ECO:0000259" key="2">
    <source>
        <dbReference type="PROSITE" id="PS50105"/>
    </source>
</evidence>
<feature type="region of interest" description="Disordered" evidence="1">
    <location>
        <begin position="319"/>
        <end position="342"/>
    </location>
</feature>
<dbReference type="Gene3D" id="1.10.150.50">
    <property type="entry name" value="Transcription Factor, Ets-1"/>
    <property type="match status" value="1"/>
</dbReference>
<dbReference type="CDD" id="cd09531">
    <property type="entry name" value="SAM_CS047"/>
    <property type="match status" value="1"/>
</dbReference>
<feature type="region of interest" description="Disordered" evidence="1">
    <location>
        <begin position="435"/>
        <end position="463"/>
    </location>
</feature>
<name>A0A9Q1CG71_HOLLE</name>
<dbReference type="InterPro" id="IPR039161">
    <property type="entry name" value="C19orf47-like"/>
</dbReference>
<dbReference type="EMBL" id="JAIZAY010000003">
    <property type="protein sequence ID" value="KAJ8044350.1"/>
    <property type="molecule type" value="Genomic_DNA"/>
</dbReference>
<feature type="compositionally biased region" description="Polar residues" evidence="1">
    <location>
        <begin position="319"/>
        <end position="338"/>
    </location>
</feature>
<evidence type="ECO:0000313" key="4">
    <source>
        <dbReference type="Proteomes" id="UP001152320"/>
    </source>
</evidence>
<feature type="domain" description="SAM" evidence="2">
    <location>
        <begin position="1"/>
        <end position="72"/>
    </location>
</feature>
<dbReference type="InterPro" id="IPR013761">
    <property type="entry name" value="SAM/pointed_sf"/>
</dbReference>
<dbReference type="Pfam" id="PF17740">
    <property type="entry name" value="DUF5577"/>
    <property type="match status" value="1"/>
</dbReference>
<accession>A0A9Q1CG71</accession>
<dbReference type="InterPro" id="IPR001660">
    <property type="entry name" value="SAM"/>
</dbReference>
<dbReference type="PANTHER" id="PTHR21359">
    <property type="entry name" value="DUF5577 DOMAIN-CONTAINING PROTEIN"/>
    <property type="match status" value="1"/>
</dbReference>
<dbReference type="SUPFAM" id="SSF47769">
    <property type="entry name" value="SAM/Pointed domain"/>
    <property type="match status" value="1"/>
</dbReference>
<gene>
    <name evidence="3" type="ORF">HOLleu_07079</name>
</gene>
<evidence type="ECO:0000313" key="3">
    <source>
        <dbReference type="EMBL" id="KAJ8044350.1"/>
    </source>
</evidence>
<reference evidence="3" key="1">
    <citation type="submission" date="2021-10" db="EMBL/GenBank/DDBJ databases">
        <title>Tropical sea cucumber genome reveals ecological adaptation and Cuvierian tubules defense mechanism.</title>
        <authorList>
            <person name="Chen T."/>
        </authorList>
    </citation>
    <scope>NUCLEOTIDE SEQUENCE</scope>
    <source>
        <strain evidence="3">Nanhai2018</strain>
        <tissue evidence="3">Muscle</tissue>
    </source>
</reference>
<dbReference type="OrthoDB" id="10067653at2759"/>
<protein>
    <recommendedName>
        <fullName evidence="2">SAM domain-containing protein</fullName>
    </recommendedName>
</protein>
<sequence>MASKEMSDWLKFFTTAGIPPGPSLTYATLFVDNRMHINMLMDLTKEYLRDMGITVMGDIIAILKYAKTAHAEFERVKPALNPAVMKAEKVELKRQQTAGSRMLEHYMRKEGIEPEGSPKVSVSPAMAVRLGAVPTTTPSKGVQKTPSRQPAVEVVPVKRVRKVDPSEEGHYVIKMPKGTTPKTKTLLQKQRKVNDTSNVFNRLGKEVGAQIVVTGGAGDVFSRLGDVQSQRARSVSGSSEASVLEYRGVLKEGTPKPKPGITQEKTLTVKIPNAFKDKLAGLQRPEVTTTSPAGKSMLRGTKGVKARLGGKKTLVSTQKKVATGGSNLSSRVGQNNRGGQEPKVTVTLSGIKGTKKPQSVQMRLGNQSRAARFSPATFAKGTTVKTTKTPITVTMVSDKPKQKITMKERLGTFKAEASSTTPSFTVTNINKTRVKTVKPKVGKGLQQQRGRNQSVFSRLGGVS</sequence>
<proteinExistence type="predicted"/>